<dbReference type="InterPro" id="IPR052972">
    <property type="entry name" value="Sacsin_chaperone_reg"/>
</dbReference>
<dbReference type="Pfam" id="PF25794">
    <property type="entry name" value="SACS"/>
    <property type="match status" value="1"/>
</dbReference>
<dbReference type="SUPFAM" id="SSF55874">
    <property type="entry name" value="ATPase domain of HSP90 chaperone/DNA topoisomerase II/histidine kinase"/>
    <property type="match status" value="1"/>
</dbReference>
<dbReference type="Proteomes" id="UP000318017">
    <property type="component" value="Chromosome"/>
</dbReference>
<reference evidence="2 3" key="1">
    <citation type="submission" date="2019-02" db="EMBL/GenBank/DDBJ databases">
        <title>Deep-cultivation of Planctomycetes and their phenomic and genomic characterization uncovers novel biology.</title>
        <authorList>
            <person name="Wiegand S."/>
            <person name="Jogler M."/>
            <person name="Boedeker C."/>
            <person name="Pinto D."/>
            <person name="Vollmers J."/>
            <person name="Rivas-Marin E."/>
            <person name="Kohn T."/>
            <person name="Peeters S.H."/>
            <person name="Heuer A."/>
            <person name="Rast P."/>
            <person name="Oberbeckmann S."/>
            <person name="Bunk B."/>
            <person name="Jeske O."/>
            <person name="Meyerdierks A."/>
            <person name="Storesund J.E."/>
            <person name="Kallscheuer N."/>
            <person name="Luecker S."/>
            <person name="Lage O.M."/>
            <person name="Pohl T."/>
            <person name="Merkel B.J."/>
            <person name="Hornburger P."/>
            <person name="Mueller R.-W."/>
            <person name="Bruemmer F."/>
            <person name="Labrenz M."/>
            <person name="Spormann A.M."/>
            <person name="Op den Camp H."/>
            <person name="Overmann J."/>
            <person name="Amann R."/>
            <person name="Jetten M.S.M."/>
            <person name="Mascher T."/>
            <person name="Medema M.H."/>
            <person name="Devos D.P."/>
            <person name="Kaster A.-K."/>
            <person name="Ovreas L."/>
            <person name="Rohde M."/>
            <person name="Galperin M.Y."/>
            <person name="Jogler C."/>
        </authorList>
    </citation>
    <scope>NUCLEOTIDE SEQUENCE [LARGE SCALE GENOMIC DNA]</scope>
    <source>
        <strain evidence="2 3">Q31a</strain>
    </source>
</reference>
<dbReference type="PANTHER" id="PTHR15600:SF42">
    <property type="entry name" value="SACSIN"/>
    <property type="match status" value="1"/>
</dbReference>
<sequence>MNQHLIVKPPSNIVRATDHPRAADIQNIRNLLRGYGSTGSLLKEMVQNAIDANAQHLCFTMIRGDKNAPHPLFRTDCLCIVNDGPFSPANLDAIFRMNVGTKAHESHSIGRFGLGIKSLFWFCEAFFICANADSSLGWDGQANIPFAFYNPAQSLRYQDWDEAANQYSADIQGRIADCVTSLGSFDNRWLALWLPLRTRLQSHSPNHFIEKFYPAEDEKFFAQLREQLQDLCPSLFFTNKLATISLVDQRNASEPIVTWQRHEFQQPASVEQTGIEHGFDIKSSLSVNDNTSDQIRSIGWSGVLADENIGGLKRNGWPQSTTITSDGEEIVQDVKAEPHFAVTVSHRTNDASTLSIVWSVFLPVGEQPTGKVKSSLPSSMGEIVITLHGYFFLDSERRRIDALEKSFTGDSSATIYSRWNALVCRNGTLAAIPQALAEYCHSQTVPGEHCAALAKAIKETWLWQQFSGDICAKYRWLPRLTLNGSEWTLIASIETIWAVPEITDIGLLVRYIPNIKQLIDTEFVISRRNTADSESNGLGDDAPRTLLASNVEWLVESVNWATEIPVRVTNWINTLVDQLDAVPDSLRDKLNDLPLIGVRVLTSGSRIMQCVRVCRELEADVLVQPKM</sequence>
<evidence type="ECO:0000313" key="2">
    <source>
        <dbReference type="EMBL" id="QDV25317.1"/>
    </source>
</evidence>
<evidence type="ECO:0000259" key="1">
    <source>
        <dbReference type="Pfam" id="PF25794"/>
    </source>
</evidence>
<organism evidence="2 3">
    <name type="scientific">Aureliella helgolandensis</name>
    <dbReference type="NCBI Taxonomy" id="2527968"/>
    <lineage>
        <taxon>Bacteria</taxon>
        <taxon>Pseudomonadati</taxon>
        <taxon>Planctomycetota</taxon>
        <taxon>Planctomycetia</taxon>
        <taxon>Pirellulales</taxon>
        <taxon>Pirellulaceae</taxon>
        <taxon>Aureliella</taxon>
    </lineage>
</organism>
<dbReference type="AlphaFoldDB" id="A0A518G9P3"/>
<gene>
    <name evidence="2" type="ORF">Q31a_36410</name>
</gene>
<accession>A0A518G9P3</accession>
<evidence type="ECO:0000313" key="3">
    <source>
        <dbReference type="Proteomes" id="UP000318017"/>
    </source>
</evidence>
<dbReference type="InterPro" id="IPR058210">
    <property type="entry name" value="SACS/Nov_dom"/>
</dbReference>
<dbReference type="NCBIfam" id="NF047352">
    <property type="entry name" value="P_loop_sacsin"/>
    <property type="match status" value="1"/>
</dbReference>
<proteinExistence type="predicted"/>
<protein>
    <recommendedName>
        <fullName evidence="1">Sacsin/Nov domain-containing protein</fullName>
    </recommendedName>
</protein>
<dbReference type="PANTHER" id="PTHR15600">
    <property type="entry name" value="SACSIN"/>
    <property type="match status" value="1"/>
</dbReference>
<name>A0A518G9P3_9BACT</name>
<dbReference type="EMBL" id="CP036298">
    <property type="protein sequence ID" value="QDV25317.1"/>
    <property type="molecule type" value="Genomic_DNA"/>
</dbReference>
<keyword evidence="3" id="KW-1185">Reference proteome</keyword>
<dbReference type="GO" id="GO:0030544">
    <property type="term" value="F:Hsp70 protein binding"/>
    <property type="evidence" value="ECO:0007669"/>
    <property type="project" value="TreeGrafter"/>
</dbReference>
<dbReference type="InterPro" id="IPR036890">
    <property type="entry name" value="HATPase_C_sf"/>
</dbReference>
<feature type="domain" description="Sacsin/Nov" evidence="1">
    <location>
        <begin position="26"/>
        <end position="252"/>
    </location>
</feature>
<dbReference type="KEGG" id="ahel:Q31a_36410"/>